<dbReference type="EMBL" id="CM042029">
    <property type="protein sequence ID" value="KAI3796870.1"/>
    <property type="molecule type" value="Genomic_DNA"/>
</dbReference>
<organism evidence="1 2">
    <name type="scientific">Smallanthus sonchifolius</name>
    <dbReference type="NCBI Taxonomy" id="185202"/>
    <lineage>
        <taxon>Eukaryota</taxon>
        <taxon>Viridiplantae</taxon>
        <taxon>Streptophyta</taxon>
        <taxon>Embryophyta</taxon>
        <taxon>Tracheophyta</taxon>
        <taxon>Spermatophyta</taxon>
        <taxon>Magnoliopsida</taxon>
        <taxon>eudicotyledons</taxon>
        <taxon>Gunneridae</taxon>
        <taxon>Pentapetalae</taxon>
        <taxon>asterids</taxon>
        <taxon>campanulids</taxon>
        <taxon>Asterales</taxon>
        <taxon>Asteraceae</taxon>
        <taxon>Asteroideae</taxon>
        <taxon>Heliantheae alliance</taxon>
        <taxon>Millerieae</taxon>
        <taxon>Smallanthus</taxon>
    </lineage>
</organism>
<dbReference type="Proteomes" id="UP001056120">
    <property type="component" value="Linkage Group LG12"/>
</dbReference>
<evidence type="ECO:0000313" key="1">
    <source>
        <dbReference type="EMBL" id="KAI3796870.1"/>
    </source>
</evidence>
<reference evidence="2" key="1">
    <citation type="journal article" date="2022" name="Mol. Ecol. Resour.">
        <title>The genomes of chicory, endive, great burdock and yacon provide insights into Asteraceae palaeo-polyploidization history and plant inulin production.</title>
        <authorList>
            <person name="Fan W."/>
            <person name="Wang S."/>
            <person name="Wang H."/>
            <person name="Wang A."/>
            <person name="Jiang F."/>
            <person name="Liu H."/>
            <person name="Zhao H."/>
            <person name="Xu D."/>
            <person name="Zhang Y."/>
        </authorList>
    </citation>
    <scope>NUCLEOTIDE SEQUENCE [LARGE SCALE GENOMIC DNA]</scope>
    <source>
        <strain evidence="2">cv. Yunnan</strain>
    </source>
</reference>
<protein>
    <submittedName>
        <fullName evidence="1">Uncharacterized protein</fullName>
    </submittedName>
</protein>
<sequence length="80" mass="9156">MVLSVIDSDGCKLQNAHGVVSKTSICFSILYLDMKSFNILIRLYHFDMLPFKLDVCYLNCGALLLHFYHSVTEEVEILII</sequence>
<evidence type="ECO:0000313" key="2">
    <source>
        <dbReference type="Proteomes" id="UP001056120"/>
    </source>
</evidence>
<gene>
    <name evidence="1" type="ORF">L1987_39556</name>
</gene>
<accession>A0ACB9HNN8</accession>
<proteinExistence type="predicted"/>
<name>A0ACB9HNN8_9ASTR</name>
<keyword evidence="2" id="KW-1185">Reference proteome</keyword>
<reference evidence="1 2" key="2">
    <citation type="journal article" date="2022" name="Mol. Ecol. Resour.">
        <title>The genomes of chicory, endive, great burdock and yacon provide insights into Asteraceae paleo-polyploidization history and plant inulin production.</title>
        <authorList>
            <person name="Fan W."/>
            <person name="Wang S."/>
            <person name="Wang H."/>
            <person name="Wang A."/>
            <person name="Jiang F."/>
            <person name="Liu H."/>
            <person name="Zhao H."/>
            <person name="Xu D."/>
            <person name="Zhang Y."/>
        </authorList>
    </citation>
    <scope>NUCLEOTIDE SEQUENCE [LARGE SCALE GENOMIC DNA]</scope>
    <source>
        <strain evidence="2">cv. Yunnan</strain>
        <tissue evidence="1">Leaves</tissue>
    </source>
</reference>
<comment type="caution">
    <text evidence="1">The sequence shown here is derived from an EMBL/GenBank/DDBJ whole genome shotgun (WGS) entry which is preliminary data.</text>
</comment>